<dbReference type="InterPro" id="IPR011009">
    <property type="entry name" value="Kinase-like_dom_sf"/>
</dbReference>
<accession>A0ABR2Z054</accession>
<dbReference type="InterPro" id="IPR008271">
    <property type="entry name" value="Ser/Thr_kinase_AS"/>
</dbReference>
<feature type="region of interest" description="Disordered" evidence="4">
    <location>
        <begin position="1"/>
        <end position="39"/>
    </location>
</feature>
<dbReference type="EMBL" id="JALJOT010000002">
    <property type="protein sequence ID" value="KAK9917297.1"/>
    <property type="molecule type" value="Genomic_DNA"/>
</dbReference>
<feature type="region of interest" description="Disordered" evidence="4">
    <location>
        <begin position="239"/>
        <end position="274"/>
    </location>
</feature>
<dbReference type="Proteomes" id="UP001491310">
    <property type="component" value="Unassembled WGS sequence"/>
</dbReference>
<protein>
    <recommendedName>
        <fullName evidence="5">Protein kinase domain-containing protein</fullName>
    </recommendedName>
</protein>
<evidence type="ECO:0000256" key="1">
    <source>
        <dbReference type="ARBA" id="ARBA00008874"/>
    </source>
</evidence>
<comment type="similarity">
    <text evidence="1">Belongs to the protein kinase superfamily. STE Ser/Thr protein kinase family. STE20 subfamily.</text>
</comment>
<gene>
    <name evidence="6" type="ORF">WJX75_002906</name>
</gene>
<feature type="region of interest" description="Disordered" evidence="4">
    <location>
        <begin position="195"/>
        <end position="226"/>
    </location>
</feature>
<comment type="caution">
    <text evidence="6">The sequence shown here is derived from an EMBL/GenBank/DDBJ whole genome shotgun (WGS) entry which is preliminary data.</text>
</comment>
<evidence type="ECO:0000256" key="3">
    <source>
        <dbReference type="ARBA" id="ARBA00022840"/>
    </source>
</evidence>
<evidence type="ECO:0000256" key="4">
    <source>
        <dbReference type="SAM" id="MobiDB-lite"/>
    </source>
</evidence>
<dbReference type="InterPro" id="IPR051931">
    <property type="entry name" value="PAK3-like"/>
</dbReference>
<organism evidence="6 7">
    <name type="scientific">Coccomyxa subellipsoidea</name>
    <dbReference type="NCBI Taxonomy" id="248742"/>
    <lineage>
        <taxon>Eukaryota</taxon>
        <taxon>Viridiplantae</taxon>
        <taxon>Chlorophyta</taxon>
        <taxon>core chlorophytes</taxon>
        <taxon>Trebouxiophyceae</taxon>
        <taxon>Trebouxiophyceae incertae sedis</taxon>
        <taxon>Coccomyxaceae</taxon>
        <taxon>Coccomyxa</taxon>
    </lineage>
</organism>
<dbReference type="PROSITE" id="PS00108">
    <property type="entry name" value="PROTEIN_KINASE_ST"/>
    <property type="match status" value="1"/>
</dbReference>
<evidence type="ECO:0000313" key="7">
    <source>
        <dbReference type="Proteomes" id="UP001491310"/>
    </source>
</evidence>
<feature type="compositionally biased region" description="Low complexity" evidence="4">
    <location>
        <begin position="262"/>
        <end position="274"/>
    </location>
</feature>
<keyword evidence="3" id="KW-0067">ATP-binding</keyword>
<dbReference type="PROSITE" id="PS50011">
    <property type="entry name" value="PROTEIN_KINASE_DOM"/>
    <property type="match status" value="1"/>
</dbReference>
<evidence type="ECO:0000259" key="5">
    <source>
        <dbReference type="PROSITE" id="PS50011"/>
    </source>
</evidence>
<feature type="compositionally biased region" description="Gly residues" evidence="4">
    <location>
        <begin position="28"/>
        <end position="38"/>
    </location>
</feature>
<dbReference type="PANTHER" id="PTHR45832:SF22">
    <property type="entry name" value="SERINE_THREONINE-PROTEIN KINASE SAMKA-RELATED"/>
    <property type="match status" value="1"/>
</dbReference>
<proteinExistence type="inferred from homology"/>
<name>A0ABR2Z054_9CHLO</name>
<dbReference type="SUPFAM" id="SSF56112">
    <property type="entry name" value="Protein kinase-like (PK-like)"/>
    <property type="match status" value="1"/>
</dbReference>
<evidence type="ECO:0000256" key="2">
    <source>
        <dbReference type="ARBA" id="ARBA00022741"/>
    </source>
</evidence>
<dbReference type="Gene3D" id="1.10.510.10">
    <property type="entry name" value="Transferase(Phosphotransferase) domain 1"/>
    <property type="match status" value="1"/>
</dbReference>
<dbReference type="PANTHER" id="PTHR45832">
    <property type="entry name" value="SERINE/THREONINE-PROTEIN KINASE SAMKA-RELATED-RELATED"/>
    <property type="match status" value="1"/>
</dbReference>
<feature type="compositionally biased region" description="Polar residues" evidence="4">
    <location>
        <begin position="1"/>
        <end position="10"/>
    </location>
</feature>
<keyword evidence="7" id="KW-1185">Reference proteome</keyword>
<dbReference type="InterPro" id="IPR000719">
    <property type="entry name" value="Prot_kinase_dom"/>
</dbReference>
<evidence type="ECO:0000313" key="6">
    <source>
        <dbReference type="EMBL" id="KAK9917297.1"/>
    </source>
</evidence>
<sequence length="290" mass="29989">MGDTASSSLMSRGVGGQDALKGDSSRLGEGGRAGGSQGLLGPLKPARIRAVGLAMLSAVRFLHRDRLVVHHDIKPGNVLIMPDGSIKVADLGLASRLISGEQGATGARGQYWIRPMVPCPGELVALLQHGLTPTSPGPAVSLDLLEAAISLLPERSLGPPPGFNRPLRQTATMFEQPGPSLSHQAAPVQLPAQRFPSAPKAAEKLACSGDEESETSSSFSAGGASQVGPVAVHRLPRRAVPAAPLLRQGTPQEKLRRPQPMQAAESAAVQSGAAESVHGHCDCLVLGPEE</sequence>
<keyword evidence="2" id="KW-0547">Nucleotide-binding</keyword>
<dbReference type="Pfam" id="PF00069">
    <property type="entry name" value="Pkinase"/>
    <property type="match status" value="1"/>
</dbReference>
<reference evidence="6 7" key="1">
    <citation type="journal article" date="2024" name="Nat. Commun.">
        <title>Phylogenomics reveals the evolutionary origins of lichenization in chlorophyte algae.</title>
        <authorList>
            <person name="Puginier C."/>
            <person name="Libourel C."/>
            <person name="Otte J."/>
            <person name="Skaloud P."/>
            <person name="Haon M."/>
            <person name="Grisel S."/>
            <person name="Petersen M."/>
            <person name="Berrin J.G."/>
            <person name="Delaux P.M."/>
            <person name="Dal Grande F."/>
            <person name="Keller J."/>
        </authorList>
    </citation>
    <scope>NUCLEOTIDE SEQUENCE [LARGE SCALE GENOMIC DNA]</scope>
    <source>
        <strain evidence="6 7">SAG 216-7</strain>
    </source>
</reference>
<feature type="domain" description="Protein kinase" evidence="5">
    <location>
        <begin position="1"/>
        <end position="269"/>
    </location>
</feature>